<dbReference type="EMBL" id="WNVC01000911">
    <property type="protein sequence ID" value="MDZ5001006.1"/>
    <property type="molecule type" value="Genomic_DNA"/>
</dbReference>
<feature type="non-terminal residue" evidence="2">
    <location>
        <position position="1"/>
    </location>
</feature>
<dbReference type="InterPro" id="IPR029063">
    <property type="entry name" value="SAM-dependent_MTases_sf"/>
</dbReference>
<accession>A0AAW9IHE3</accession>
<dbReference type="Pfam" id="PF13649">
    <property type="entry name" value="Methyltransf_25"/>
    <property type="match status" value="1"/>
</dbReference>
<dbReference type="SUPFAM" id="SSF53335">
    <property type="entry name" value="S-adenosyl-L-methionine-dependent methyltransferases"/>
    <property type="match status" value="1"/>
</dbReference>
<sequence length="159" mass="18308">KYYYGDLCSLFYDIHKPEAPKDELDFLLSFANENMKILEPMCGSGRFLIPFLKKGFDIDGFDLSKDMIKRCREKLLSNNLSTGIGLCDFTTFNHSKEKYDLIFIASISFSLLTNRRDINNALEMMKNSLKSSGKIVLGVATDINYRNNKSYADEYKFET</sequence>
<proteinExistence type="predicted"/>
<keyword evidence="2" id="KW-0489">Methyltransferase</keyword>
<protein>
    <submittedName>
        <fullName evidence="2">Methyltransferase domain-containing protein</fullName>
    </submittedName>
</protein>
<evidence type="ECO:0000313" key="3">
    <source>
        <dbReference type="Proteomes" id="UP001291306"/>
    </source>
</evidence>
<dbReference type="Proteomes" id="UP001291306">
    <property type="component" value="Unassembled WGS sequence"/>
</dbReference>
<evidence type="ECO:0000313" key="2">
    <source>
        <dbReference type="EMBL" id="MDZ5001006.1"/>
    </source>
</evidence>
<comment type="caution">
    <text evidence="2">The sequence shown here is derived from an EMBL/GenBank/DDBJ whole genome shotgun (WGS) entry which is preliminary data.</text>
</comment>
<dbReference type="CDD" id="cd02440">
    <property type="entry name" value="AdoMet_MTases"/>
    <property type="match status" value="1"/>
</dbReference>
<dbReference type="AlphaFoldDB" id="A0AAW9IHE3"/>
<reference evidence="2" key="1">
    <citation type="submission" date="2019-11" db="EMBL/GenBank/DDBJ databases">
        <title>Characterization of Clostridium perfringens isolates from swine manure treated agricultural soils.</title>
        <authorList>
            <person name="Wushke S.T."/>
        </authorList>
    </citation>
    <scope>NUCLEOTIDE SEQUENCE</scope>
    <source>
        <strain evidence="2">X26</strain>
    </source>
</reference>
<dbReference type="InterPro" id="IPR041698">
    <property type="entry name" value="Methyltransf_25"/>
</dbReference>
<feature type="non-terminal residue" evidence="2">
    <location>
        <position position="159"/>
    </location>
</feature>
<dbReference type="GO" id="GO:0032259">
    <property type="term" value="P:methylation"/>
    <property type="evidence" value="ECO:0007669"/>
    <property type="project" value="UniProtKB-KW"/>
</dbReference>
<organism evidence="2 3">
    <name type="scientific">Clostridium perfringens</name>
    <dbReference type="NCBI Taxonomy" id="1502"/>
    <lineage>
        <taxon>Bacteria</taxon>
        <taxon>Bacillati</taxon>
        <taxon>Bacillota</taxon>
        <taxon>Clostridia</taxon>
        <taxon>Eubacteriales</taxon>
        <taxon>Clostridiaceae</taxon>
        <taxon>Clostridium</taxon>
    </lineage>
</organism>
<feature type="domain" description="Methyltransferase" evidence="1">
    <location>
        <begin position="37"/>
        <end position="133"/>
    </location>
</feature>
<dbReference type="Gene3D" id="3.40.50.150">
    <property type="entry name" value="Vaccinia Virus protein VP39"/>
    <property type="match status" value="1"/>
</dbReference>
<gene>
    <name evidence="2" type="ORF">GNF79_18460</name>
</gene>
<dbReference type="GO" id="GO:0008168">
    <property type="term" value="F:methyltransferase activity"/>
    <property type="evidence" value="ECO:0007669"/>
    <property type="project" value="UniProtKB-KW"/>
</dbReference>
<evidence type="ECO:0000259" key="1">
    <source>
        <dbReference type="Pfam" id="PF13649"/>
    </source>
</evidence>
<name>A0AAW9IHE3_CLOPF</name>
<keyword evidence="2" id="KW-0808">Transferase</keyword>